<dbReference type="PROSITE" id="PS00151">
    <property type="entry name" value="ACYLPHOSPHATASE_2"/>
    <property type="match status" value="1"/>
</dbReference>
<dbReference type="EC" id="3.6.1.7" evidence="2 5"/>
<dbReference type="Pfam" id="PF00708">
    <property type="entry name" value="Acylphosphatase"/>
    <property type="match status" value="1"/>
</dbReference>
<dbReference type="InterPro" id="IPR017968">
    <property type="entry name" value="Acylphosphatase_CS"/>
</dbReference>
<proteinExistence type="inferred from homology"/>
<evidence type="ECO:0000313" key="9">
    <source>
        <dbReference type="Proteomes" id="UP000593601"/>
    </source>
</evidence>
<reference evidence="8 9" key="1">
    <citation type="submission" date="2020-10" db="EMBL/GenBank/DDBJ databases">
        <title>Blautia liquoris sp.nov., isolated from the mud in a fermentation cellar used for the production of Chinese strong-flavoured liquor.</title>
        <authorList>
            <person name="Lu L."/>
        </authorList>
    </citation>
    <scope>NUCLEOTIDE SEQUENCE [LARGE SCALE GENOMIC DNA]</scope>
    <source>
        <strain evidence="8 9">LZLJ-3</strain>
    </source>
</reference>
<dbReference type="AlphaFoldDB" id="A0A7M2RE68"/>
<dbReference type="RefSeq" id="WP_193734643.1">
    <property type="nucleotide sequence ID" value="NZ_CP063304.1"/>
</dbReference>
<organism evidence="8 9">
    <name type="scientific">Blautia liquoris</name>
    <dbReference type="NCBI Taxonomy" id="2779518"/>
    <lineage>
        <taxon>Bacteria</taxon>
        <taxon>Bacillati</taxon>
        <taxon>Bacillota</taxon>
        <taxon>Clostridia</taxon>
        <taxon>Lachnospirales</taxon>
        <taxon>Lachnospiraceae</taxon>
        <taxon>Blautia</taxon>
    </lineage>
</organism>
<evidence type="ECO:0000256" key="3">
    <source>
        <dbReference type="ARBA" id="ARBA00015991"/>
    </source>
</evidence>
<dbReference type="EMBL" id="CP063304">
    <property type="protein sequence ID" value="QOV18281.1"/>
    <property type="molecule type" value="Genomic_DNA"/>
</dbReference>
<keyword evidence="9" id="KW-1185">Reference proteome</keyword>
<dbReference type="InterPro" id="IPR036046">
    <property type="entry name" value="Acylphosphatase-like_dom_sf"/>
</dbReference>
<dbReference type="KEGG" id="bliq:INP51_09615"/>
<dbReference type="GO" id="GO:0003998">
    <property type="term" value="F:acylphosphatase activity"/>
    <property type="evidence" value="ECO:0007669"/>
    <property type="project" value="UniProtKB-EC"/>
</dbReference>
<gene>
    <name evidence="8" type="ORF">INP51_09615</name>
</gene>
<feature type="domain" description="Acylphosphatase-like" evidence="7">
    <location>
        <begin position="5"/>
        <end position="89"/>
    </location>
</feature>
<sequence length="89" mass="10231">MNEERWHIIFTGRVQSVGFRCRSKYAADALSLRGWVQNLWDGSVEMEVQGLKEDIQSMISAIQTSSYIQIEDVISKQVPLENDSGFHIR</sequence>
<evidence type="ECO:0000256" key="5">
    <source>
        <dbReference type="PROSITE-ProRule" id="PRU00520"/>
    </source>
</evidence>
<dbReference type="Gene3D" id="3.30.70.100">
    <property type="match status" value="1"/>
</dbReference>
<dbReference type="PANTHER" id="PTHR47268:SF4">
    <property type="entry name" value="ACYLPHOSPHATASE"/>
    <property type="match status" value="1"/>
</dbReference>
<dbReference type="InterPro" id="IPR020456">
    <property type="entry name" value="Acylphosphatase"/>
</dbReference>
<protein>
    <recommendedName>
        <fullName evidence="3 5">acylphosphatase</fullName>
        <ecNumber evidence="2 5">3.6.1.7</ecNumber>
    </recommendedName>
</protein>
<accession>A0A7M2RE68</accession>
<dbReference type="PANTHER" id="PTHR47268">
    <property type="entry name" value="ACYLPHOSPHATASE"/>
    <property type="match status" value="1"/>
</dbReference>
<dbReference type="SUPFAM" id="SSF54975">
    <property type="entry name" value="Acylphosphatase/BLUF domain-like"/>
    <property type="match status" value="1"/>
</dbReference>
<feature type="active site" evidence="5">
    <location>
        <position position="20"/>
    </location>
</feature>
<comment type="catalytic activity">
    <reaction evidence="4 5">
        <text>an acyl phosphate + H2O = a carboxylate + phosphate + H(+)</text>
        <dbReference type="Rhea" id="RHEA:14965"/>
        <dbReference type="ChEBI" id="CHEBI:15377"/>
        <dbReference type="ChEBI" id="CHEBI:15378"/>
        <dbReference type="ChEBI" id="CHEBI:29067"/>
        <dbReference type="ChEBI" id="CHEBI:43474"/>
        <dbReference type="ChEBI" id="CHEBI:59918"/>
        <dbReference type="EC" id="3.6.1.7"/>
    </reaction>
</comment>
<feature type="active site" evidence="5">
    <location>
        <position position="38"/>
    </location>
</feature>
<comment type="similarity">
    <text evidence="1 6">Belongs to the acylphosphatase family.</text>
</comment>
<evidence type="ECO:0000256" key="2">
    <source>
        <dbReference type="ARBA" id="ARBA00012150"/>
    </source>
</evidence>
<dbReference type="InterPro" id="IPR001792">
    <property type="entry name" value="Acylphosphatase-like_dom"/>
</dbReference>
<keyword evidence="5" id="KW-0378">Hydrolase</keyword>
<evidence type="ECO:0000256" key="1">
    <source>
        <dbReference type="ARBA" id="ARBA00005614"/>
    </source>
</evidence>
<evidence type="ECO:0000259" key="7">
    <source>
        <dbReference type="PROSITE" id="PS51160"/>
    </source>
</evidence>
<evidence type="ECO:0000313" key="8">
    <source>
        <dbReference type="EMBL" id="QOV18281.1"/>
    </source>
</evidence>
<name>A0A7M2RE68_9FIRM</name>
<dbReference type="PROSITE" id="PS51160">
    <property type="entry name" value="ACYLPHOSPHATASE_3"/>
    <property type="match status" value="1"/>
</dbReference>
<evidence type="ECO:0000256" key="6">
    <source>
        <dbReference type="RuleBase" id="RU004168"/>
    </source>
</evidence>
<dbReference type="Proteomes" id="UP000593601">
    <property type="component" value="Chromosome"/>
</dbReference>
<evidence type="ECO:0000256" key="4">
    <source>
        <dbReference type="ARBA" id="ARBA00047645"/>
    </source>
</evidence>